<dbReference type="EMBL" id="KL197721">
    <property type="protein sequence ID" value="KDQ56907.1"/>
    <property type="molecule type" value="Genomic_DNA"/>
</dbReference>
<keyword evidence="2" id="KW-1185">Reference proteome</keyword>
<evidence type="ECO:0000313" key="2">
    <source>
        <dbReference type="Proteomes" id="UP000027265"/>
    </source>
</evidence>
<dbReference type="AlphaFoldDB" id="A0A067Q075"/>
<dbReference type="PANTHER" id="PTHR37331">
    <property type="entry name" value="YALI0F11671P"/>
    <property type="match status" value="1"/>
</dbReference>
<reference evidence="2" key="1">
    <citation type="journal article" date="2014" name="Proc. Natl. Acad. Sci. U.S.A.">
        <title>Extensive sampling of basidiomycete genomes demonstrates inadequacy of the white-rot/brown-rot paradigm for wood decay fungi.</title>
        <authorList>
            <person name="Riley R."/>
            <person name="Salamov A.A."/>
            <person name="Brown D.W."/>
            <person name="Nagy L.G."/>
            <person name="Floudas D."/>
            <person name="Held B.W."/>
            <person name="Levasseur A."/>
            <person name="Lombard V."/>
            <person name="Morin E."/>
            <person name="Otillar R."/>
            <person name="Lindquist E.A."/>
            <person name="Sun H."/>
            <person name="LaButti K.M."/>
            <person name="Schmutz J."/>
            <person name="Jabbour D."/>
            <person name="Luo H."/>
            <person name="Baker S.E."/>
            <person name="Pisabarro A.G."/>
            <person name="Walton J.D."/>
            <person name="Blanchette R.A."/>
            <person name="Henrissat B."/>
            <person name="Martin F."/>
            <person name="Cullen D."/>
            <person name="Hibbett D.S."/>
            <person name="Grigoriev I.V."/>
        </authorList>
    </citation>
    <scope>NUCLEOTIDE SEQUENCE [LARGE SCALE GENOMIC DNA]</scope>
    <source>
        <strain evidence="2">MUCL 33604</strain>
    </source>
</reference>
<accession>A0A067Q075</accession>
<dbReference type="Proteomes" id="UP000027265">
    <property type="component" value="Unassembled WGS sequence"/>
</dbReference>
<dbReference type="InParanoid" id="A0A067Q075"/>
<dbReference type="OrthoDB" id="5397701at2759"/>
<evidence type="ECO:0000313" key="1">
    <source>
        <dbReference type="EMBL" id="KDQ56907.1"/>
    </source>
</evidence>
<name>A0A067Q075_9AGAM</name>
<protein>
    <submittedName>
        <fullName evidence="1">Uncharacterized protein</fullName>
    </submittedName>
</protein>
<dbReference type="PANTHER" id="PTHR37331:SF1">
    <property type="entry name" value="YALI0F11671P"/>
    <property type="match status" value="1"/>
</dbReference>
<dbReference type="STRING" id="933084.A0A067Q075"/>
<proteinExistence type="predicted"/>
<dbReference type="HOGENOM" id="CLU_080764_0_1_1"/>
<gene>
    <name evidence="1" type="ORF">JAAARDRAFT_158152</name>
</gene>
<sequence>MFSKSILDVAKGTSTLRGSLRVASNRKLLSTLPTRPCSSYIPTLSTLSSRFRSSRTNTLPSPPRLSSTPRLIFTHRTLTTRTYPPEPTSFSDPTRPDLFYHLLPPPNPVSPALPVFALTFLAEYHPVADSSTIVGWLPAAAQAGEQEAGLNDFVENPRFRDVLQEAIRDGLKEGVDEIQINGAKQTQEGWMHIHDARNVPALGRIGDPDDILGSVRVEDGIILPETYQPMPSYRLCTADGVTQLTEGLANKLKAVLEERVATERARL</sequence>
<organism evidence="1 2">
    <name type="scientific">Jaapia argillacea MUCL 33604</name>
    <dbReference type="NCBI Taxonomy" id="933084"/>
    <lineage>
        <taxon>Eukaryota</taxon>
        <taxon>Fungi</taxon>
        <taxon>Dikarya</taxon>
        <taxon>Basidiomycota</taxon>
        <taxon>Agaricomycotina</taxon>
        <taxon>Agaricomycetes</taxon>
        <taxon>Agaricomycetidae</taxon>
        <taxon>Jaapiales</taxon>
        <taxon>Jaapiaceae</taxon>
        <taxon>Jaapia</taxon>
    </lineage>
</organism>